<name>A0A6N6W2Q3_9BURK</name>
<dbReference type="PROSITE" id="PS00676">
    <property type="entry name" value="SIGMA54_INTERACT_2"/>
    <property type="match status" value="1"/>
</dbReference>
<dbReference type="SUPFAM" id="SSF46689">
    <property type="entry name" value="Homeodomain-like"/>
    <property type="match status" value="1"/>
</dbReference>
<dbReference type="Gene3D" id="3.40.50.300">
    <property type="entry name" value="P-loop containing nucleotide triphosphate hydrolases"/>
    <property type="match status" value="1"/>
</dbReference>
<dbReference type="InterPro" id="IPR011006">
    <property type="entry name" value="CheY-like_superfamily"/>
</dbReference>
<dbReference type="SUPFAM" id="SSF52172">
    <property type="entry name" value="CheY-like"/>
    <property type="match status" value="1"/>
</dbReference>
<dbReference type="InterPro" id="IPR027417">
    <property type="entry name" value="P-loop_NTPase"/>
</dbReference>
<evidence type="ECO:0000256" key="6">
    <source>
        <dbReference type="PROSITE-ProRule" id="PRU00169"/>
    </source>
</evidence>
<dbReference type="Pfam" id="PF00158">
    <property type="entry name" value="Sigma54_activat"/>
    <property type="match status" value="1"/>
</dbReference>
<dbReference type="EMBL" id="VOSW01000107">
    <property type="protein sequence ID" value="KAE8754882.1"/>
    <property type="molecule type" value="Genomic_DNA"/>
</dbReference>
<dbReference type="GO" id="GO:0006355">
    <property type="term" value="P:regulation of DNA-templated transcription"/>
    <property type="evidence" value="ECO:0007669"/>
    <property type="project" value="InterPro"/>
</dbReference>
<dbReference type="SUPFAM" id="SSF52540">
    <property type="entry name" value="P-loop containing nucleoside triphosphate hydrolases"/>
    <property type="match status" value="1"/>
</dbReference>
<feature type="modified residue" description="4-aspartylphosphate" evidence="6">
    <location>
        <position position="67"/>
    </location>
</feature>
<dbReference type="PROSITE" id="PS00688">
    <property type="entry name" value="SIGMA54_INTERACT_3"/>
    <property type="match status" value="1"/>
</dbReference>
<dbReference type="InterPro" id="IPR002078">
    <property type="entry name" value="Sigma_54_int"/>
</dbReference>
<gene>
    <name evidence="10" type="ORF">FSO04_37290</name>
</gene>
<dbReference type="Pfam" id="PF25601">
    <property type="entry name" value="AAA_lid_14"/>
    <property type="match status" value="1"/>
</dbReference>
<dbReference type="GO" id="GO:0005524">
    <property type="term" value="F:ATP binding"/>
    <property type="evidence" value="ECO:0007669"/>
    <property type="project" value="UniProtKB-KW"/>
</dbReference>
<evidence type="ECO:0000256" key="7">
    <source>
        <dbReference type="SAM" id="MobiDB-lite"/>
    </source>
</evidence>
<evidence type="ECO:0000259" key="8">
    <source>
        <dbReference type="PROSITE" id="PS50045"/>
    </source>
</evidence>
<evidence type="ECO:0000313" key="10">
    <source>
        <dbReference type="EMBL" id="KAE8754882.1"/>
    </source>
</evidence>
<dbReference type="AlphaFoldDB" id="A0A6N6W2Q3"/>
<dbReference type="Pfam" id="PF00072">
    <property type="entry name" value="Response_reg"/>
    <property type="match status" value="1"/>
</dbReference>
<reference evidence="10 11" key="1">
    <citation type="journal article" date="2020" name="Int. J. Syst. Evol. Microbiol.">
        <title>Paraburkholderia madseniana sp. nov., a phenolic acid-degrading bacterium isolated from acidic forest soil.</title>
        <authorList>
            <person name="Wilhelm R.C."/>
            <person name="Murphy S.J.L."/>
            <person name="Feriancek N.M."/>
            <person name="Karasz D.C."/>
            <person name="DeRito C.M."/>
            <person name="Newman J.D."/>
            <person name="Buckley D.H."/>
        </authorList>
    </citation>
    <scope>NUCLEOTIDE SEQUENCE [LARGE SCALE GENOMIC DNA]</scope>
    <source>
        <strain evidence="10 11">RP11</strain>
    </source>
</reference>
<evidence type="ECO:0000313" key="11">
    <source>
        <dbReference type="Proteomes" id="UP000463700"/>
    </source>
</evidence>
<keyword evidence="2" id="KW-0067">ATP-binding</keyword>
<evidence type="ECO:0000256" key="1">
    <source>
        <dbReference type="ARBA" id="ARBA00022741"/>
    </source>
</evidence>
<dbReference type="Gene3D" id="3.40.50.2300">
    <property type="match status" value="1"/>
</dbReference>
<keyword evidence="3" id="KW-0805">Transcription regulation</keyword>
<dbReference type="CDD" id="cd00009">
    <property type="entry name" value="AAA"/>
    <property type="match status" value="1"/>
</dbReference>
<feature type="domain" description="Response regulatory" evidence="9">
    <location>
        <begin position="18"/>
        <end position="132"/>
    </location>
</feature>
<dbReference type="GO" id="GO:0043565">
    <property type="term" value="F:sequence-specific DNA binding"/>
    <property type="evidence" value="ECO:0007669"/>
    <property type="project" value="InterPro"/>
</dbReference>
<dbReference type="SMART" id="SM00382">
    <property type="entry name" value="AAA"/>
    <property type="match status" value="1"/>
</dbReference>
<dbReference type="InterPro" id="IPR009057">
    <property type="entry name" value="Homeodomain-like_sf"/>
</dbReference>
<evidence type="ECO:0000256" key="2">
    <source>
        <dbReference type="ARBA" id="ARBA00022840"/>
    </source>
</evidence>
<dbReference type="FunFam" id="3.40.50.300:FF:000006">
    <property type="entry name" value="DNA-binding transcriptional regulator NtrC"/>
    <property type="match status" value="1"/>
</dbReference>
<accession>A0A6N6W2Q3</accession>
<dbReference type="PROSITE" id="PS50110">
    <property type="entry name" value="RESPONSE_REGULATORY"/>
    <property type="match status" value="1"/>
</dbReference>
<evidence type="ECO:0000256" key="4">
    <source>
        <dbReference type="ARBA" id="ARBA00023125"/>
    </source>
</evidence>
<dbReference type="SMART" id="SM00448">
    <property type="entry name" value="REC"/>
    <property type="match status" value="1"/>
</dbReference>
<dbReference type="PANTHER" id="PTHR32071:SF57">
    <property type="entry name" value="C4-DICARBOXYLATE TRANSPORT TRANSCRIPTIONAL REGULATORY PROTEIN DCTD"/>
    <property type="match status" value="1"/>
</dbReference>
<proteinExistence type="predicted"/>
<keyword evidence="4" id="KW-0238">DNA-binding</keyword>
<organism evidence="10 11">
    <name type="scientific">Paraburkholderia madseniana</name>
    <dbReference type="NCBI Taxonomy" id="2599607"/>
    <lineage>
        <taxon>Bacteria</taxon>
        <taxon>Pseudomonadati</taxon>
        <taxon>Pseudomonadota</taxon>
        <taxon>Betaproteobacteria</taxon>
        <taxon>Burkholderiales</taxon>
        <taxon>Burkholderiaceae</taxon>
        <taxon>Paraburkholderia</taxon>
    </lineage>
</organism>
<dbReference type="Pfam" id="PF02954">
    <property type="entry name" value="HTH_8"/>
    <property type="match status" value="1"/>
</dbReference>
<keyword evidence="5" id="KW-0804">Transcription</keyword>
<dbReference type="Proteomes" id="UP000463700">
    <property type="component" value="Unassembled WGS sequence"/>
</dbReference>
<dbReference type="InterPro" id="IPR058031">
    <property type="entry name" value="AAA_lid_NorR"/>
</dbReference>
<dbReference type="RefSeq" id="WP_154566490.1">
    <property type="nucleotide sequence ID" value="NZ_VOSW01000107.1"/>
</dbReference>
<dbReference type="OrthoDB" id="9761705at2"/>
<evidence type="ECO:0000259" key="9">
    <source>
        <dbReference type="PROSITE" id="PS50110"/>
    </source>
</evidence>
<evidence type="ECO:0000256" key="5">
    <source>
        <dbReference type="ARBA" id="ARBA00023163"/>
    </source>
</evidence>
<feature type="domain" description="Sigma-54 factor interaction" evidence="8">
    <location>
        <begin position="158"/>
        <end position="390"/>
    </location>
</feature>
<evidence type="ECO:0000256" key="3">
    <source>
        <dbReference type="ARBA" id="ARBA00023015"/>
    </source>
</evidence>
<keyword evidence="6" id="KW-0597">Phosphoprotein</keyword>
<feature type="region of interest" description="Disordered" evidence="7">
    <location>
        <begin position="456"/>
        <end position="475"/>
    </location>
</feature>
<dbReference type="Gene3D" id="1.10.8.60">
    <property type="match status" value="1"/>
</dbReference>
<dbReference type="InterPro" id="IPR002197">
    <property type="entry name" value="HTH_Fis"/>
</dbReference>
<dbReference type="GO" id="GO:0000160">
    <property type="term" value="P:phosphorelay signal transduction system"/>
    <property type="evidence" value="ECO:0007669"/>
    <property type="project" value="InterPro"/>
</dbReference>
<dbReference type="PROSITE" id="PS50045">
    <property type="entry name" value="SIGMA54_INTERACT_4"/>
    <property type="match status" value="1"/>
</dbReference>
<dbReference type="InterPro" id="IPR001789">
    <property type="entry name" value="Sig_transdc_resp-reg_receiver"/>
</dbReference>
<sequence length="475" mass="51783">MNHPAERAGSGDLPESIRVLVVEDDRDYRRSLVTALGLGGYEAVAAESLTDAQRLLKQMRPHAVLTDLFLGDVDGFAVLEAVHAADPTIPVLLMSGHGDVPTAIRAMQAGAHDFLEKPFARDQLYAALRVAVQHRLMKLEHDALEDRLQTLAELEQMLLGKSPQMAALRRLIAQIAPTTAEVTIIGETGTGKDVVARALHRFSGRPGPFVTVDCASIPPTLFESELFGYEAGLFTGAVKQRVGRIEAAHGGTVFFDEIDAMPLDLQAKILRVLQEKQVERLGSTHPVTVDIRVIAASKVALPAHADAGLFRPDLVFRLNTVTLRVPALRERREDIALLLQHFLQTIGGREGDEDDDDAARTVAQLHTSLLAHDWPGNVRELHNVAEQLHFGVPVALPGAPPHDRPQTLADTLQAVEKAVIEDALRRHDGNTAAVCNELRLGLTTLYRKLKQFGLEPPGQLRTANRRAAGDDPPRG</sequence>
<dbReference type="InterPro" id="IPR025944">
    <property type="entry name" value="Sigma_54_int_dom_CS"/>
</dbReference>
<dbReference type="InterPro" id="IPR003593">
    <property type="entry name" value="AAA+_ATPase"/>
</dbReference>
<dbReference type="PANTHER" id="PTHR32071">
    <property type="entry name" value="TRANSCRIPTIONAL REGULATORY PROTEIN"/>
    <property type="match status" value="1"/>
</dbReference>
<comment type="caution">
    <text evidence="10">The sequence shown here is derived from an EMBL/GenBank/DDBJ whole genome shotgun (WGS) entry which is preliminary data.</text>
</comment>
<protein>
    <submittedName>
        <fullName evidence="10">Response regulator</fullName>
    </submittedName>
</protein>
<dbReference type="Gene3D" id="1.10.10.60">
    <property type="entry name" value="Homeodomain-like"/>
    <property type="match status" value="1"/>
</dbReference>
<keyword evidence="1" id="KW-0547">Nucleotide-binding</keyword>
<dbReference type="InterPro" id="IPR025943">
    <property type="entry name" value="Sigma_54_int_dom_ATP-bd_2"/>
</dbReference>